<comment type="caution">
    <text evidence="3">The sequence shown here is derived from an EMBL/GenBank/DDBJ whole genome shotgun (WGS) entry which is preliminary data.</text>
</comment>
<proteinExistence type="predicted"/>
<evidence type="ECO:0000313" key="3">
    <source>
        <dbReference type="EMBL" id="KAH7039615.1"/>
    </source>
</evidence>
<dbReference type="OrthoDB" id="1640476at2759"/>
<dbReference type="EMBL" id="JAGTJQ010000001">
    <property type="protein sequence ID" value="KAH7039615.1"/>
    <property type="molecule type" value="Genomic_DNA"/>
</dbReference>
<feature type="compositionally biased region" description="Polar residues" evidence="1">
    <location>
        <begin position="20"/>
        <end position="31"/>
    </location>
</feature>
<feature type="compositionally biased region" description="Low complexity" evidence="1">
    <location>
        <begin position="41"/>
        <end position="67"/>
    </location>
</feature>
<feature type="compositionally biased region" description="Gly residues" evidence="1">
    <location>
        <begin position="261"/>
        <end position="271"/>
    </location>
</feature>
<keyword evidence="4" id="KW-1185">Reference proteome</keyword>
<dbReference type="GeneID" id="70185709"/>
<dbReference type="InterPro" id="IPR038169">
    <property type="entry name" value="DC-UbP/UBTD2_N_sf"/>
</dbReference>
<feature type="compositionally biased region" description="Low complexity" evidence="1">
    <location>
        <begin position="156"/>
        <end position="167"/>
    </location>
</feature>
<dbReference type="InterPro" id="IPR039869">
    <property type="entry name" value="UBTD1/2"/>
</dbReference>
<dbReference type="InterPro" id="IPR032752">
    <property type="entry name" value="DC-UbP/UBTD2_N"/>
</dbReference>
<dbReference type="Gene3D" id="3.10.20.90">
    <property type="entry name" value="Phosphatidylinositol 3-kinase Catalytic Subunit, Chain A, domain 1"/>
    <property type="match status" value="1"/>
</dbReference>
<dbReference type="InterPro" id="IPR000626">
    <property type="entry name" value="Ubiquitin-like_dom"/>
</dbReference>
<sequence>MGCCFSRPAGPNAPYPGGATSPSARAINSQPALHAVPTDDSSAGSRRAAAAAGATASSSSPASPTTSAHHRPRRRRHHHHDNEPPLSQHIDKPLRLHQWAATDRPWTRTALDTERTEFFDTRVTGRPEVWQVIKVALEVLWDADRAKRKAERTRQQQHSQHATASAAPGGQHAQTGDGAAEEEDTRSKSQDETTVEALATAQGILKAAEVTLPTGNLANGVYDSLGNYYPLSEWIVCDPVNVAEDSGSSGDAAAAGKSSKHGGGGGGGGNNGEENPSSDVDEEEAARRREEKGKGVAVVKDLVPVRARLSESGRDLVIRVGMSETVRSLARKITEESSLPSNKRIRVAYMGKILSENTPLEDQGWQKGHIVNAFVFNR</sequence>
<organism evidence="3 4">
    <name type="scientific">Microdochium trichocladiopsis</name>
    <dbReference type="NCBI Taxonomy" id="1682393"/>
    <lineage>
        <taxon>Eukaryota</taxon>
        <taxon>Fungi</taxon>
        <taxon>Dikarya</taxon>
        <taxon>Ascomycota</taxon>
        <taxon>Pezizomycotina</taxon>
        <taxon>Sordariomycetes</taxon>
        <taxon>Xylariomycetidae</taxon>
        <taxon>Xylariales</taxon>
        <taxon>Microdochiaceae</taxon>
        <taxon>Microdochium</taxon>
    </lineage>
</organism>
<feature type="region of interest" description="Disordered" evidence="1">
    <location>
        <begin position="1"/>
        <end position="96"/>
    </location>
</feature>
<dbReference type="AlphaFoldDB" id="A0A9P9BVJ0"/>
<dbReference type="SUPFAM" id="SSF54236">
    <property type="entry name" value="Ubiquitin-like"/>
    <property type="match status" value="1"/>
</dbReference>
<gene>
    <name evidence="3" type="ORF">B0I36DRAFT_343479</name>
</gene>
<evidence type="ECO:0000256" key="1">
    <source>
        <dbReference type="SAM" id="MobiDB-lite"/>
    </source>
</evidence>
<dbReference type="Proteomes" id="UP000756346">
    <property type="component" value="Unassembled WGS sequence"/>
</dbReference>
<accession>A0A9P9BVJ0</accession>
<feature type="region of interest" description="Disordered" evidence="1">
    <location>
        <begin position="244"/>
        <end position="293"/>
    </location>
</feature>
<dbReference type="CDD" id="cd17039">
    <property type="entry name" value="Ubl_ubiquitin_like"/>
    <property type="match status" value="1"/>
</dbReference>
<dbReference type="Pfam" id="PF00240">
    <property type="entry name" value="ubiquitin"/>
    <property type="match status" value="1"/>
</dbReference>
<dbReference type="Gene3D" id="1.20.225.20">
    <property type="entry name" value="Ub domain-containing protein, DC-UbP/UBTD2, N-terminal domain"/>
    <property type="match status" value="1"/>
</dbReference>
<protein>
    <recommendedName>
        <fullName evidence="2">Ubiquitin-like domain-containing protein</fullName>
    </recommendedName>
</protein>
<evidence type="ECO:0000313" key="4">
    <source>
        <dbReference type="Proteomes" id="UP000756346"/>
    </source>
</evidence>
<dbReference type="PANTHER" id="PTHR13609">
    <property type="entry name" value="UBIQUITIN DOMAIN CONTAINING 1 PROTEIN-RELATED"/>
    <property type="match status" value="1"/>
</dbReference>
<dbReference type="InterPro" id="IPR029071">
    <property type="entry name" value="Ubiquitin-like_domsf"/>
</dbReference>
<feature type="compositionally biased region" description="Low complexity" evidence="1">
    <location>
        <begin position="244"/>
        <end position="257"/>
    </location>
</feature>
<name>A0A9P9BVJ0_9PEZI</name>
<reference evidence="3" key="1">
    <citation type="journal article" date="2021" name="Nat. Commun.">
        <title>Genetic determinants of endophytism in the Arabidopsis root mycobiome.</title>
        <authorList>
            <person name="Mesny F."/>
            <person name="Miyauchi S."/>
            <person name="Thiergart T."/>
            <person name="Pickel B."/>
            <person name="Atanasova L."/>
            <person name="Karlsson M."/>
            <person name="Huettel B."/>
            <person name="Barry K.W."/>
            <person name="Haridas S."/>
            <person name="Chen C."/>
            <person name="Bauer D."/>
            <person name="Andreopoulos W."/>
            <person name="Pangilinan J."/>
            <person name="LaButti K."/>
            <person name="Riley R."/>
            <person name="Lipzen A."/>
            <person name="Clum A."/>
            <person name="Drula E."/>
            <person name="Henrissat B."/>
            <person name="Kohler A."/>
            <person name="Grigoriev I.V."/>
            <person name="Martin F.M."/>
            <person name="Hacquard S."/>
        </authorList>
    </citation>
    <scope>NUCLEOTIDE SEQUENCE</scope>
    <source>
        <strain evidence="3">MPI-CAGE-CH-0230</strain>
    </source>
</reference>
<feature type="region of interest" description="Disordered" evidence="1">
    <location>
        <begin position="148"/>
        <end position="194"/>
    </location>
</feature>
<dbReference type="PROSITE" id="PS50053">
    <property type="entry name" value="UBIQUITIN_2"/>
    <property type="match status" value="1"/>
</dbReference>
<dbReference type="RefSeq" id="XP_046017670.1">
    <property type="nucleotide sequence ID" value="XM_046156163.1"/>
</dbReference>
<dbReference type="SMART" id="SM00213">
    <property type="entry name" value="UBQ"/>
    <property type="match status" value="1"/>
</dbReference>
<dbReference type="Pfam" id="PF16455">
    <property type="entry name" value="UBD"/>
    <property type="match status" value="2"/>
</dbReference>
<feature type="compositionally biased region" description="Basic residues" evidence="1">
    <location>
        <begin position="68"/>
        <end position="79"/>
    </location>
</feature>
<feature type="domain" description="Ubiquitin-like" evidence="2">
    <location>
        <begin position="303"/>
        <end position="378"/>
    </location>
</feature>
<feature type="compositionally biased region" description="Low complexity" evidence="1">
    <location>
        <begin position="8"/>
        <end position="19"/>
    </location>
</feature>
<evidence type="ECO:0000259" key="2">
    <source>
        <dbReference type="PROSITE" id="PS50053"/>
    </source>
</evidence>